<dbReference type="InterPro" id="IPR015943">
    <property type="entry name" value="WD40/YVTN_repeat-like_dom_sf"/>
</dbReference>
<evidence type="ECO:0000259" key="3">
    <source>
        <dbReference type="Pfam" id="PF00656"/>
    </source>
</evidence>
<evidence type="ECO:0000313" key="4">
    <source>
        <dbReference type="EMBL" id="MYM97735.1"/>
    </source>
</evidence>
<dbReference type="RefSeq" id="WP_161086621.1">
    <property type="nucleotide sequence ID" value="NZ_WWCX01000085.1"/>
</dbReference>
<keyword evidence="1" id="KW-0853">WD repeat</keyword>
<dbReference type="InterPro" id="IPR001680">
    <property type="entry name" value="WD40_rpt"/>
</dbReference>
<keyword evidence="2" id="KW-0732">Signal</keyword>
<dbReference type="PROSITE" id="PS50294">
    <property type="entry name" value="WD_REPEATS_REGION"/>
    <property type="match status" value="2"/>
</dbReference>
<protein>
    <submittedName>
        <fullName evidence="4">PQQ-binding-like beta-propeller repeat protein</fullName>
    </submittedName>
</protein>
<dbReference type="PANTHER" id="PTHR19879">
    <property type="entry name" value="TRANSCRIPTION INITIATION FACTOR TFIID"/>
    <property type="match status" value="1"/>
</dbReference>
<dbReference type="Pfam" id="PF00400">
    <property type="entry name" value="WD40"/>
    <property type="match status" value="3"/>
</dbReference>
<dbReference type="PROSITE" id="PS00018">
    <property type="entry name" value="EF_HAND_1"/>
    <property type="match status" value="1"/>
</dbReference>
<dbReference type="SUPFAM" id="SSF50998">
    <property type="entry name" value="Quinoprotein alcohol dehydrogenase-like"/>
    <property type="match status" value="2"/>
</dbReference>
<dbReference type="InterPro" id="IPR018247">
    <property type="entry name" value="EF_Hand_1_Ca_BS"/>
</dbReference>
<organism evidence="4 5">
    <name type="scientific">Duganella vulcania</name>
    <dbReference type="NCBI Taxonomy" id="2692166"/>
    <lineage>
        <taxon>Bacteria</taxon>
        <taxon>Pseudomonadati</taxon>
        <taxon>Pseudomonadota</taxon>
        <taxon>Betaproteobacteria</taxon>
        <taxon>Burkholderiales</taxon>
        <taxon>Oxalobacteraceae</taxon>
        <taxon>Telluria group</taxon>
        <taxon>Duganella</taxon>
    </lineage>
</organism>
<dbReference type="PANTHER" id="PTHR19879:SF9">
    <property type="entry name" value="TRANSCRIPTION INITIATION FACTOR TFIID SUBUNIT 5"/>
    <property type="match status" value="1"/>
</dbReference>
<dbReference type="AlphaFoldDB" id="A0A845GV83"/>
<gene>
    <name evidence="4" type="ORF">GTP90_28185</name>
</gene>
<dbReference type="Proteomes" id="UP000447355">
    <property type="component" value="Unassembled WGS sequence"/>
</dbReference>
<dbReference type="SMART" id="SM00320">
    <property type="entry name" value="WD40"/>
    <property type="match status" value="10"/>
</dbReference>
<evidence type="ECO:0000256" key="2">
    <source>
        <dbReference type="SAM" id="SignalP"/>
    </source>
</evidence>
<evidence type="ECO:0000256" key="1">
    <source>
        <dbReference type="PROSITE-ProRule" id="PRU00221"/>
    </source>
</evidence>
<feature type="repeat" description="WD" evidence="1">
    <location>
        <begin position="40"/>
        <end position="81"/>
    </location>
</feature>
<reference evidence="4" key="1">
    <citation type="submission" date="2019-12" db="EMBL/GenBank/DDBJ databases">
        <title>Novel species isolated from a subtropical stream in China.</title>
        <authorList>
            <person name="Lu H."/>
        </authorList>
    </citation>
    <scope>NUCLEOTIDE SEQUENCE [LARGE SCALE GENOMIC DNA]</scope>
    <source>
        <strain evidence="4">FT81W</strain>
    </source>
</reference>
<evidence type="ECO:0000313" key="5">
    <source>
        <dbReference type="Proteomes" id="UP000447355"/>
    </source>
</evidence>
<accession>A0A845GV83</accession>
<dbReference type="Gene3D" id="2.130.10.10">
    <property type="entry name" value="YVTN repeat-like/Quinoprotein amine dehydrogenase"/>
    <property type="match status" value="4"/>
</dbReference>
<feature type="repeat" description="WD" evidence="1">
    <location>
        <begin position="577"/>
        <end position="617"/>
    </location>
</feature>
<dbReference type="GO" id="GO:0004197">
    <property type="term" value="F:cysteine-type endopeptidase activity"/>
    <property type="evidence" value="ECO:0007669"/>
    <property type="project" value="InterPro"/>
</dbReference>
<feature type="domain" description="Peptidase C14 caspase" evidence="3">
    <location>
        <begin position="887"/>
        <end position="1100"/>
    </location>
</feature>
<dbReference type="PROSITE" id="PS50082">
    <property type="entry name" value="WD_REPEATS_2"/>
    <property type="match status" value="3"/>
</dbReference>
<feature type="chain" id="PRO_5032708226" evidence="2">
    <location>
        <begin position="24"/>
        <end position="1221"/>
    </location>
</feature>
<dbReference type="Gene3D" id="3.40.50.1460">
    <property type="match status" value="1"/>
</dbReference>
<feature type="repeat" description="WD" evidence="1">
    <location>
        <begin position="325"/>
        <end position="357"/>
    </location>
</feature>
<dbReference type="InterPro" id="IPR011047">
    <property type="entry name" value="Quinoprotein_ADH-like_sf"/>
</dbReference>
<proteinExistence type="predicted"/>
<dbReference type="EMBL" id="WWCX01000085">
    <property type="protein sequence ID" value="MYM97735.1"/>
    <property type="molecule type" value="Genomic_DNA"/>
</dbReference>
<sequence length="1221" mass="130044">MHHTLKRAAAALGYALCAGGAWAADSAAAPPAARAELSIAAAHRQGISSLTWSADSQRILSTSADNSARLWDAGSGALLRVFTATGGFVRGYSNRMQDAAFVDADRQLAIGATDGTRLWNVADGRLLATLDGDTDMVSALAASPAAHLIATAGNGAPDQGARLFLRLHRPGAAARELDVRDLHQIDALAFSPDGTRLALAAAAITRAGPGGVAVAPAVRIIDPRDGRLLDDIKLPSGTASAVRFDGDARLLYQVDRQVFLRDLGSGRTVAYAANAAALSADGAVLALYSGEPSRSADNTEASAAALYSVAGGQLLERLPWAGAEYERTVNPVSLYAFSPDGHRLAIGFRDGKLAIWDRARHRYSSVLPARPYGPLHLALTDRSGTRAVLPTPNGIAVWDLDNGRRVAIDIAPEAERIAISPDGTQVLAGGSARLAMWDAATGRQRWSAAGNIGGLAALAFHPSEDLLATATYSSVYYWKASTGQLRQTRATGLHSIAALAYSGDGRLLAIGDELGEVQLYPARRGPRRYTIAPPGINATVTGMAFSADARQLTVTYGNGYNRTLVYDAVNGKQLHPAGAHAAAITTLALGADDLLVTGGEDAIARIWNGRTGAQRASIAHSGAVQAVSLSADGRRLFTYADYNMRVWDLSDPERPRAVLRFDELPFRRWAVTDPEGRFDTGDLDTGGALHWLMSDAPLRPLPPEIFMRDYFEPRLAVRMLACSMARPDPAAACQTAFPARATVASLNRVRPVVEITQVRPSSEPGYALVRVAVTPGTDPTQTNRKTRSDGYDLHLFRDGQLVQRWPQHPDGNDDPGAWRLRTHLAPRAGQARFEKEFSVRLPTTAHERPVEFSAYAFNDERVKSATARDASLVLPATPHRPRPKAYVLSVGINGYAAPSRALRFAVNDARAMSRALAGLEGYDVVSVVLASETAPASWQATKANIREALARLAGADADPGRLAGVPQAGQLARAGPDDLLVLSFSSHGYTAPDGSFYLLPSDSGPDQGKIEAAALPGFISSDELSAWLGPIDAGQVAMIIDACHAGAAVEQTGFKPGPMGDRGLGQLAYDKGMLILAASQGDDVAMESGRLRQGLLTYVLARDGLAPVSSTDPSLRADHDGDGQLTLAEWLRYGDQRTPGLYEDLRHGRLKIEYVGKDPDPGPDFYRKALRRAQTPALFDFTRGRLTAVMSRLAEPPLPAGVTPLPKKIIRQQIPYPERGP</sequence>
<name>A0A845GV83_9BURK</name>
<feature type="signal peptide" evidence="2">
    <location>
        <begin position="1"/>
        <end position="23"/>
    </location>
</feature>
<dbReference type="InterPro" id="IPR011600">
    <property type="entry name" value="Pept_C14_caspase"/>
</dbReference>
<comment type="caution">
    <text evidence="4">The sequence shown here is derived from an EMBL/GenBank/DDBJ whole genome shotgun (WGS) entry which is preliminary data.</text>
</comment>
<dbReference type="GO" id="GO:0006508">
    <property type="term" value="P:proteolysis"/>
    <property type="evidence" value="ECO:0007669"/>
    <property type="project" value="InterPro"/>
</dbReference>
<dbReference type="Pfam" id="PF00656">
    <property type="entry name" value="Peptidase_C14"/>
    <property type="match status" value="1"/>
</dbReference>